<evidence type="ECO:0000313" key="1">
    <source>
        <dbReference type="EMBL" id="ESA10875.1"/>
    </source>
</evidence>
<gene>
    <name evidence="1" type="ORF">GLOINDRAFT_97095</name>
</gene>
<proteinExistence type="predicted"/>
<dbReference type="AlphaFoldDB" id="U9TRW4"/>
<accession>U9TRW4</accession>
<sequence>MASITGSWKKILMNLHTQMLPYSALSKKQQKYHEIVLTEASLNNNHFRLFPGQWKLLDIPRKKVLAKFEEETRKRNLVRPRIESNMKIGIENLADFNEFF</sequence>
<dbReference type="HOGENOM" id="CLU_2307517_0_0_1"/>
<dbReference type="EMBL" id="KI286619">
    <property type="protein sequence ID" value="ESA10875.1"/>
    <property type="molecule type" value="Genomic_DNA"/>
</dbReference>
<reference evidence="1" key="1">
    <citation type="submission" date="2013-07" db="EMBL/GenBank/DDBJ databases">
        <title>The genome of an arbuscular mycorrhizal fungus provides insights into the evolution of the oldest plant symbiosis.</title>
        <authorList>
            <consortium name="DOE Joint Genome Institute"/>
            <person name="Tisserant E."/>
            <person name="Malbreil M."/>
            <person name="Kuo A."/>
            <person name="Kohler A."/>
            <person name="Symeonidi A."/>
            <person name="Balestrini R."/>
            <person name="Charron P."/>
            <person name="Duensing N."/>
            <person name="Frei-dit-Frey N."/>
            <person name="Gianinazzi-Pearson V."/>
            <person name="Gilbert B."/>
            <person name="Handa Y."/>
            <person name="Hijri M."/>
            <person name="Kaul R."/>
            <person name="Kawaguchi M."/>
            <person name="Krajinski F."/>
            <person name="Lammers P."/>
            <person name="Lapierre D."/>
            <person name="Masclaux F.G."/>
            <person name="Murat C."/>
            <person name="Morin E."/>
            <person name="Ndikumana S."/>
            <person name="Pagni M."/>
            <person name="Petitpierre D."/>
            <person name="Requena N."/>
            <person name="Rosikiewicz P."/>
            <person name="Riley R."/>
            <person name="Saito K."/>
            <person name="San Clemente H."/>
            <person name="Shapiro H."/>
            <person name="van Tuinen D."/>
            <person name="Becard G."/>
            <person name="Bonfante P."/>
            <person name="Paszkowski U."/>
            <person name="Shachar-Hill Y."/>
            <person name="Young J.P."/>
            <person name="Sanders I.R."/>
            <person name="Henrissat B."/>
            <person name="Rensing S.A."/>
            <person name="Grigoriev I.V."/>
            <person name="Corradi N."/>
            <person name="Roux C."/>
            <person name="Martin F."/>
        </authorList>
    </citation>
    <scope>NUCLEOTIDE SEQUENCE</scope>
    <source>
        <strain evidence="1">DAOM 197198</strain>
    </source>
</reference>
<name>U9TRW4_RHIID</name>
<protein>
    <submittedName>
        <fullName evidence="1">Uncharacterized protein</fullName>
    </submittedName>
</protein>
<organism evidence="1">
    <name type="scientific">Rhizophagus irregularis (strain DAOM 181602 / DAOM 197198 / MUCL 43194)</name>
    <name type="common">Arbuscular mycorrhizal fungus</name>
    <name type="synonym">Glomus intraradices</name>
    <dbReference type="NCBI Taxonomy" id="747089"/>
    <lineage>
        <taxon>Eukaryota</taxon>
        <taxon>Fungi</taxon>
        <taxon>Fungi incertae sedis</taxon>
        <taxon>Mucoromycota</taxon>
        <taxon>Glomeromycotina</taxon>
        <taxon>Glomeromycetes</taxon>
        <taxon>Glomerales</taxon>
        <taxon>Glomeraceae</taxon>
        <taxon>Rhizophagus</taxon>
    </lineage>
</organism>